<dbReference type="NCBIfam" id="TIGR01167">
    <property type="entry name" value="LPXTG_anchor"/>
    <property type="match status" value="1"/>
</dbReference>
<evidence type="ECO:0000259" key="7">
    <source>
        <dbReference type="Pfam" id="PF00746"/>
    </source>
</evidence>
<keyword evidence="4" id="KW-0572">Peptidoglycan-anchor</keyword>
<dbReference type="InterPro" id="IPR041033">
    <property type="entry name" value="SpaA_PFL_dom_1"/>
</dbReference>
<protein>
    <submittedName>
        <fullName evidence="9">Gram-positive pilin backbone subunit 2, Cna-B-like domain-containing protein</fullName>
    </submittedName>
</protein>
<keyword evidence="3 6" id="KW-0732">Signal</keyword>
<evidence type="ECO:0000256" key="2">
    <source>
        <dbReference type="ARBA" id="ARBA00022525"/>
    </source>
</evidence>
<dbReference type="Proteomes" id="UP000291187">
    <property type="component" value="Unassembled WGS sequence"/>
</dbReference>
<dbReference type="NCBIfam" id="TIGR04226">
    <property type="entry name" value="RrgB_K2N_iso_D2"/>
    <property type="match status" value="1"/>
</dbReference>
<reference evidence="9 10" key="1">
    <citation type="submission" date="2018-12" db="EMBL/GenBank/DDBJ databases">
        <title>Unveiling genomic diversity among members of the Bifidobacterium pseudolongum species, a widely distributed gut commensal of the animal kingdom.</title>
        <authorList>
            <person name="Lugli G.A."/>
            <person name="Duranti S."/>
            <person name="Albert K."/>
            <person name="Mancabelli L."/>
            <person name="Napoli S."/>
            <person name="Viappiani A."/>
            <person name="Anzalone R."/>
            <person name="Longhi G."/>
            <person name="Milani C."/>
            <person name="Turroni F."/>
            <person name="Alessandri G."/>
            <person name="Sela D.A."/>
            <person name="Van Sinderen D."/>
            <person name="Ventura M."/>
        </authorList>
    </citation>
    <scope>NUCLEOTIDE SEQUENCE [LARGE SCALE GENOMIC DNA]</scope>
    <source>
        <strain evidence="9 10">2071B</strain>
    </source>
</reference>
<dbReference type="Pfam" id="PF00746">
    <property type="entry name" value="Gram_pos_anchor"/>
    <property type="match status" value="1"/>
</dbReference>
<dbReference type="Pfam" id="PF17802">
    <property type="entry name" value="SpaA"/>
    <property type="match status" value="1"/>
</dbReference>
<evidence type="ECO:0000259" key="8">
    <source>
        <dbReference type="Pfam" id="PF17802"/>
    </source>
</evidence>
<keyword evidence="2" id="KW-0964">Secreted</keyword>
<comment type="caution">
    <text evidence="9">The sequence shown here is derived from an EMBL/GenBank/DDBJ whole genome shotgun (WGS) entry which is preliminary data.</text>
</comment>
<proteinExistence type="predicted"/>
<feature type="transmembrane region" description="Helical" evidence="5">
    <location>
        <begin position="550"/>
        <end position="570"/>
    </location>
</feature>
<dbReference type="EMBL" id="RYUM01000003">
    <property type="protein sequence ID" value="RYQ20837.1"/>
    <property type="molecule type" value="Genomic_DNA"/>
</dbReference>
<organism evidence="9 10">
    <name type="scientific">Bifidobacterium pseudolongum subsp. globosum</name>
    <dbReference type="NCBI Taxonomy" id="1690"/>
    <lineage>
        <taxon>Bacteria</taxon>
        <taxon>Bacillati</taxon>
        <taxon>Actinomycetota</taxon>
        <taxon>Actinomycetes</taxon>
        <taxon>Bifidobacteriales</taxon>
        <taxon>Bifidobacteriaceae</taxon>
        <taxon>Bifidobacterium</taxon>
    </lineage>
</organism>
<evidence type="ECO:0000313" key="9">
    <source>
        <dbReference type="EMBL" id="RYQ20837.1"/>
    </source>
</evidence>
<evidence type="ECO:0000313" key="10">
    <source>
        <dbReference type="Proteomes" id="UP000291187"/>
    </source>
</evidence>
<evidence type="ECO:0000256" key="5">
    <source>
        <dbReference type="SAM" id="Phobius"/>
    </source>
</evidence>
<dbReference type="RefSeq" id="WP_165362186.1">
    <property type="nucleotide sequence ID" value="NZ_RYUM01000003.1"/>
</dbReference>
<gene>
    <name evidence="9" type="ORF">PG2071B_0258</name>
</gene>
<evidence type="ECO:0000256" key="6">
    <source>
        <dbReference type="SAM" id="SignalP"/>
    </source>
</evidence>
<accession>A0A4Q5A975</accession>
<evidence type="ECO:0000256" key="3">
    <source>
        <dbReference type="ARBA" id="ARBA00022729"/>
    </source>
</evidence>
<sequence>MKKVWKGFAAAVSAAAIAATGFIGATSANAADGDVKVTITDATSADQKFVAYRVLNATNNGDNYAYTINTKYSAQLKTATGLPLNGTDEQNNKAVTDHIAPLTAAQMKVFADKLWVAIANTKPAVTPDVSEFTGKTGGASFSGPQGYYLIRQTSAGDNDALSSVIVNTAGQNGVDVTLKKNVPTVEKKVQNVNDSSNTTSRWQDSADHDVNDKVNFMLTGTTSTYVNDFKQYKFEFKDTMSAGLTFVQAGDTVAAGDVTVKIDGAAITSGYTVTLADVPTGTAAPYAGGKVLTVSFADLLAAAKAANIKLGGGDVVKVEYKATLNESAVIGSAGNPNKVDLTFANDPHYSGAGAKEPTGTTPEDEVIVFTYEVNADKVTSDKKPLEGASFALLKWFEADKVWKVYQHAKAADGTNPAVAAGWVALPSGVTIANKAAIATLSQTDAAKIPGTAAENKEGKWTVNFPRIDDGHYAIVETVVPAGYNYAAPTQFTITGNLVTTQPTGGAITGTWGAPTTGNDDVTVSGGTISTSIVNNAGNKLPSTGGMGTTILYVAGAVIVLIAGIGLAVTLRRRQA</sequence>
<keyword evidence="5" id="KW-1133">Transmembrane helix</keyword>
<feature type="domain" description="SpaA-like prealbumin fold" evidence="8">
    <location>
        <begin position="373"/>
        <end position="496"/>
    </location>
</feature>
<feature type="domain" description="Gram-positive cocci surface proteins LPxTG" evidence="7">
    <location>
        <begin position="533"/>
        <end position="573"/>
    </location>
</feature>
<dbReference type="AlphaFoldDB" id="A0A4Q5A975"/>
<keyword evidence="5" id="KW-0472">Membrane</keyword>
<evidence type="ECO:0000256" key="1">
    <source>
        <dbReference type="ARBA" id="ARBA00022512"/>
    </source>
</evidence>
<keyword evidence="5" id="KW-0812">Transmembrane</keyword>
<name>A0A4Q5A975_9BIFI</name>
<dbReference type="InterPro" id="IPR026466">
    <property type="entry name" value="Fim_isopep_form_D2_dom"/>
</dbReference>
<keyword evidence="1" id="KW-0134">Cell wall</keyword>
<dbReference type="Gene3D" id="2.60.40.10">
    <property type="entry name" value="Immunoglobulins"/>
    <property type="match status" value="1"/>
</dbReference>
<dbReference type="Gene3D" id="2.60.40.740">
    <property type="match status" value="1"/>
</dbReference>
<dbReference type="GO" id="GO:0005975">
    <property type="term" value="P:carbohydrate metabolic process"/>
    <property type="evidence" value="ECO:0007669"/>
    <property type="project" value="UniProtKB-ARBA"/>
</dbReference>
<feature type="signal peptide" evidence="6">
    <location>
        <begin position="1"/>
        <end position="30"/>
    </location>
</feature>
<evidence type="ECO:0000256" key="4">
    <source>
        <dbReference type="ARBA" id="ARBA00023088"/>
    </source>
</evidence>
<dbReference type="InterPro" id="IPR019931">
    <property type="entry name" value="LPXTG_anchor"/>
</dbReference>
<feature type="chain" id="PRO_5020338079" evidence="6">
    <location>
        <begin position="31"/>
        <end position="575"/>
    </location>
</feature>
<dbReference type="InterPro" id="IPR013783">
    <property type="entry name" value="Ig-like_fold"/>
</dbReference>